<dbReference type="OrthoDB" id="3516995at2759"/>
<evidence type="ECO:0000313" key="3">
    <source>
        <dbReference type="Proteomes" id="UP000053424"/>
    </source>
</evidence>
<keyword evidence="1" id="KW-0812">Transmembrane</keyword>
<protein>
    <submittedName>
        <fullName evidence="2">Uncharacterized protein</fullName>
    </submittedName>
</protein>
<reference evidence="3" key="2">
    <citation type="submission" date="2015-01" db="EMBL/GenBank/DDBJ databases">
        <title>Evolutionary Origins and Diversification of the Mycorrhizal Mutualists.</title>
        <authorList>
            <consortium name="DOE Joint Genome Institute"/>
            <consortium name="Mycorrhizal Genomics Consortium"/>
            <person name="Kohler A."/>
            <person name="Kuo A."/>
            <person name="Nagy L.G."/>
            <person name="Floudas D."/>
            <person name="Copeland A."/>
            <person name="Barry K.W."/>
            <person name="Cichocki N."/>
            <person name="Veneault-Fourrey C."/>
            <person name="LaButti K."/>
            <person name="Lindquist E.A."/>
            <person name="Lipzen A."/>
            <person name="Lundell T."/>
            <person name="Morin E."/>
            <person name="Murat C."/>
            <person name="Riley R."/>
            <person name="Ohm R."/>
            <person name="Sun H."/>
            <person name="Tunlid A."/>
            <person name="Henrissat B."/>
            <person name="Grigoriev I.V."/>
            <person name="Hibbett D.S."/>
            <person name="Martin F."/>
        </authorList>
    </citation>
    <scope>NUCLEOTIDE SEQUENCE [LARGE SCALE GENOMIC DNA]</scope>
    <source>
        <strain evidence="3">h7</strain>
    </source>
</reference>
<accession>A0A0C2XDQ1</accession>
<proteinExistence type="predicted"/>
<keyword evidence="1" id="KW-0472">Membrane</keyword>
<dbReference type="EMBL" id="KN831809">
    <property type="protein sequence ID" value="KIM36053.1"/>
    <property type="molecule type" value="Genomic_DNA"/>
</dbReference>
<feature type="transmembrane region" description="Helical" evidence="1">
    <location>
        <begin position="36"/>
        <end position="58"/>
    </location>
</feature>
<evidence type="ECO:0000256" key="1">
    <source>
        <dbReference type="SAM" id="Phobius"/>
    </source>
</evidence>
<reference evidence="2 3" key="1">
    <citation type="submission" date="2014-04" db="EMBL/GenBank/DDBJ databases">
        <authorList>
            <consortium name="DOE Joint Genome Institute"/>
            <person name="Kuo A."/>
            <person name="Gay G."/>
            <person name="Dore J."/>
            <person name="Kohler A."/>
            <person name="Nagy L.G."/>
            <person name="Floudas D."/>
            <person name="Copeland A."/>
            <person name="Barry K.W."/>
            <person name="Cichocki N."/>
            <person name="Veneault-Fourrey C."/>
            <person name="LaButti K."/>
            <person name="Lindquist E.A."/>
            <person name="Lipzen A."/>
            <person name="Lundell T."/>
            <person name="Morin E."/>
            <person name="Murat C."/>
            <person name="Sun H."/>
            <person name="Tunlid A."/>
            <person name="Henrissat B."/>
            <person name="Grigoriev I.V."/>
            <person name="Hibbett D.S."/>
            <person name="Martin F."/>
            <person name="Nordberg H.P."/>
            <person name="Cantor M.N."/>
            <person name="Hua S.X."/>
        </authorList>
    </citation>
    <scope>NUCLEOTIDE SEQUENCE [LARGE SCALE GENOMIC DNA]</scope>
    <source>
        <strain evidence="3">h7</strain>
    </source>
</reference>
<evidence type="ECO:0000313" key="2">
    <source>
        <dbReference type="EMBL" id="KIM36053.1"/>
    </source>
</evidence>
<dbReference type="Proteomes" id="UP000053424">
    <property type="component" value="Unassembled WGS sequence"/>
</dbReference>
<dbReference type="AlphaFoldDB" id="A0A0C2XDQ1"/>
<dbReference type="HOGENOM" id="CLU_1372357_0_0_1"/>
<name>A0A0C2XDQ1_HEBCY</name>
<keyword evidence="1" id="KW-1133">Transmembrane helix</keyword>
<organism evidence="2 3">
    <name type="scientific">Hebeloma cylindrosporum</name>
    <dbReference type="NCBI Taxonomy" id="76867"/>
    <lineage>
        <taxon>Eukaryota</taxon>
        <taxon>Fungi</taxon>
        <taxon>Dikarya</taxon>
        <taxon>Basidiomycota</taxon>
        <taxon>Agaricomycotina</taxon>
        <taxon>Agaricomycetes</taxon>
        <taxon>Agaricomycetidae</taxon>
        <taxon>Agaricales</taxon>
        <taxon>Agaricineae</taxon>
        <taxon>Hymenogastraceae</taxon>
        <taxon>Hebeloma</taxon>
    </lineage>
</organism>
<sequence length="199" mass="22356">MRPRAGAFHIPPGGPGPARLQRLENFERLIGRLSRIGRIVGLVLLAASVVLAVVDLIIQDSQRTELMKAINDLFGARHIIKQLAMAIKSESRHITDARVLLAERAIKEETLNGLVADGTITAERKTQLMAEYDARKKTELEARSPKGGIPLPSDQDVFNQLKERDNLHHSWQNNDPDFQKLLEWLKTEAETPHHDEPSK</sequence>
<gene>
    <name evidence="2" type="ORF">M413DRAFT_321435</name>
</gene>
<keyword evidence="3" id="KW-1185">Reference proteome</keyword>